<evidence type="ECO:0000313" key="8">
    <source>
        <dbReference type="EMBL" id="CAB3267294.1"/>
    </source>
</evidence>
<dbReference type="AlphaFoldDB" id="A0A6F9DV25"/>
<dbReference type="CDD" id="cd14275">
    <property type="entry name" value="UBA_EF-Ts"/>
    <property type="match status" value="1"/>
</dbReference>
<dbReference type="GO" id="GO:0070125">
    <property type="term" value="P:mitochondrial translational elongation"/>
    <property type="evidence" value="ECO:0007669"/>
    <property type="project" value="TreeGrafter"/>
</dbReference>
<dbReference type="Gene3D" id="3.30.479.20">
    <property type="entry name" value="Elongation factor Ts, dimerisation domain"/>
    <property type="match status" value="2"/>
</dbReference>
<evidence type="ECO:0000256" key="5">
    <source>
        <dbReference type="RuleBase" id="RU000642"/>
    </source>
</evidence>
<dbReference type="SUPFAM" id="SSF46934">
    <property type="entry name" value="UBA-like"/>
    <property type="match status" value="1"/>
</dbReference>
<dbReference type="Pfam" id="PF25025">
    <property type="entry name" value="EF-Ts_N"/>
    <property type="match status" value="1"/>
</dbReference>
<keyword evidence="4" id="KW-0496">Mitochondrion</keyword>
<evidence type="ECO:0000256" key="3">
    <source>
        <dbReference type="ARBA" id="ARBA00022917"/>
    </source>
</evidence>
<feature type="region of interest" description="Disordered" evidence="6">
    <location>
        <begin position="294"/>
        <end position="315"/>
    </location>
</feature>
<evidence type="ECO:0000259" key="7">
    <source>
        <dbReference type="Pfam" id="PF00889"/>
    </source>
</evidence>
<comment type="similarity">
    <text evidence="1 4 5">Belongs to the EF-Ts family.</text>
</comment>
<dbReference type="Pfam" id="PF00889">
    <property type="entry name" value="EF_TS"/>
    <property type="match status" value="1"/>
</dbReference>
<reference evidence="8" key="1">
    <citation type="submission" date="2020-04" db="EMBL/GenBank/DDBJ databases">
        <authorList>
            <person name="Neveu A P."/>
        </authorList>
    </citation>
    <scope>NUCLEOTIDE SEQUENCE</scope>
    <source>
        <tissue evidence="8">Whole embryo</tissue>
    </source>
</reference>
<feature type="compositionally biased region" description="Polar residues" evidence="6">
    <location>
        <begin position="294"/>
        <end position="304"/>
    </location>
</feature>
<comment type="function">
    <text evidence="4 5">Associates with the EF-Tu.GDP complex and induces the exchange of GDP to GTP. It remains bound to the aminoacyl-tRNA.EF-Tu.GTP complex up to the GTP hydrolysis stage on the ribosome.</text>
</comment>
<protein>
    <recommendedName>
        <fullName evidence="4">Elongation factor Ts, mitochondrial</fullName>
        <shortName evidence="4">EF-Ts</shortName>
        <shortName evidence="4">EF-TsMt</shortName>
    </recommendedName>
</protein>
<dbReference type="EMBL" id="LR791432">
    <property type="protein sequence ID" value="CAB3267294.1"/>
    <property type="molecule type" value="mRNA"/>
</dbReference>
<proteinExistence type="evidence at transcript level"/>
<dbReference type="InterPro" id="IPR009060">
    <property type="entry name" value="UBA-like_sf"/>
</dbReference>
<evidence type="ECO:0000256" key="1">
    <source>
        <dbReference type="ARBA" id="ARBA00005532"/>
    </source>
</evidence>
<dbReference type="InterPro" id="IPR018101">
    <property type="entry name" value="Transl_elong_Ts_CS"/>
</dbReference>
<gene>
    <name evidence="8" type="primary">Tsfm</name>
</gene>
<dbReference type="HAMAP" id="MF_00050">
    <property type="entry name" value="EF_Ts"/>
    <property type="match status" value="1"/>
</dbReference>
<dbReference type="InterPro" id="IPR036402">
    <property type="entry name" value="EF-Ts_dimer_sf"/>
</dbReference>
<evidence type="ECO:0000256" key="2">
    <source>
        <dbReference type="ARBA" id="ARBA00022768"/>
    </source>
</evidence>
<dbReference type="InterPro" id="IPR001816">
    <property type="entry name" value="Transl_elong_EFTs/EF1B"/>
</dbReference>
<feature type="domain" description="Translation elongation factor EFTs/EF1B dimerisation" evidence="7">
    <location>
        <begin position="99"/>
        <end position="365"/>
    </location>
</feature>
<evidence type="ECO:0000256" key="6">
    <source>
        <dbReference type="SAM" id="MobiDB-lite"/>
    </source>
</evidence>
<dbReference type="NCBIfam" id="TIGR00116">
    <property type="entry name" value="tsf"/>
    <property type="match status" value="1"/>
</dbReference>
<keyword evidence="3 4" id="KW-0648">Protein biosynthesis</keyword>
<dbReference type="Gene3D" id="1.10.8.10">
    <property type="entry name" value="DNA helicase RuvA subunit, C-terminal domain"/>
    <property type="match status" value="1"/>
</dbReference>
<comment type="subcellular location">
    <subcellularLocation>
        <location evidence="4">Mitochondrion</location>
    </subcellularLocation>
</comment>
<name>A0A6F9DV25_9ASCI</name>
<dbReference type="SUPFAM" id="SSF54713">
    <property type="entry name" value="Elongation factor Ts (EF-Ts), dimerisation domain"/>
    <property type="match status" value="1"/>
</dbReference>
<dbReference type="GO" id="GO:0005739">
    <property type="term" value="C:mitochondrion"/>
    <property type="evidence" value="ECO:0007669"/>
    <property type="project" value="UniProtKB-SubCell"/>
</dbReference>
<dbReference type="PROSITE" id="PS01127">
    <property type="entry name" value="EF_TS_2"/>
    <property type="match status" value="1"/>
</dbReference>
<keyword evidence="2 4" id="KW-0251">Elongation factor</keyword>
<dbReference type="InterPro" id="IPR014039">
    <property type="entry name" value="Transl_elong_EFTs/EF1B_dimer"/>
</dbReference>
<dbReference type="PANTHER" id="PTHR11741:SF0">
    <property type="entry name" value="ELONGATION FACTOR TS, MITOCHONDRIAL"/>
    <property type="match status" value="1"/>
</dbReference>
<sequence>MLKSTLLMRVSLIGNAGRMLSAEAKQSTSQKQILMKLRNKTNYPFISCKEALKATGYDMEKAELYLVELAKKKGWAKMSSGKQDISEGLISIVTNKSSAAIVELNCETDFVAKTDQFQDALKTIAEVSLNNYHQPGKFSISSDDILNLQIPDQQRSIKDLIALTIGKLKENIIVRRVTILTPPPEQSLAYYLHPSMLVAKRIANPLFGGYGSIIAYSKTGDDEAMSQKMFKLRGTQLAQHIVGMQPTSIGTSPKPVTIQVPKSSLSQMENDIISEDINNTTAEKDSSVENNVTAADGNENQQANQEEDGSKNTEETVSYTVLPSDENSDELLKQPFLLESDVSVAHWLQFNSLQVHDFVRFKVGETTEV</sequence>
<dbReference type="GO" id="GO:0003746">
    <property type="term" value="F:translation elongation factor activity"/>
    <property type="evidence" value="ECO:0007669"/>
    <property type="project" value="UniProtKB-UniRule"/>
</dbReference>
<accession>A0A6F9DV25</accession>
<evidence type="ECO:0000256" key="4">
    <source>
        <dbReference type="HAMAP-Rule" id="MF_03135"/>
    </source>
</evidence>
<organism evidence="8">
    <name type="scientific">Phallusia mammillata</name>
    <dbReference type="NCBI Taxonomy" id="59560"/>
    <lineage>
        <taxon>Eukaryota</taxon>
        <taxon>Metazoa</taxon>
        <taxon>Chordata</taxon>
        <taxon>Tunicata</taxon>
        <taxon>Ascidiacea</taxon>
        <taxon>Phlebobranchia</taxon>
        <taxon>Ascidiidae</taxon>
        <taxon>Phallusia</taxon>
    </lineage>
</organism>
<dbReference type="PANTHER" id="PTHR11741">
    <property type="entry name" value="ELONGATION FACTOR TS"/>
    <property type="match status" value="1"/>
</dbReference>